<sequence>MSHKEGQYLVSDKVLRLLQIMKPKDPLSRQETSGVDYRIRCSCGQRHYVGETGRILKTRIAEHEEMSEKLADFSGHEVPNTR</sequence>
<evidence type="ECO:0008006" key="3">
    <source>
        <dbReference type="Google" id="ProtNLM"/>
    </source>
</evidence>
<accession>A0A3P7MDD2</accession>
<dbReference type="AlphaFoldDB" id="A0A3P7MDD2"/>
<gene>
    <name evidence="1" type="ORF">DILT_LOCUS13623</name>
</gene>
<proteinExistence type="predicted"/>
<reference evidence="1 2" key="1">
    <citation type="submission" date="2018-11" db="EMBL/GenBank/DDBJ databases">
        <authorList>
            <consortium name="Pathogen Informatics"/>
        </authorList>
    </citation>
    <scope>NUCLEOTIDE SEQUENCE [LARGE SCALE GENOMIC DNA]</scope>
</reference>
<organism evidence="1 2">
    <name type="scientific">Dibothriocephalus latus</name>
    <name type="common">Fish tapeworm</name>
    <name type="synonym">Diphyllobothrium latum</name>
    <dbReference type="NCBI Taxonomy" id="60516"/>
    <lineage>
        <taxon>Eukaryota</taxon>
        <taxon>Metazoa</taxon>
        <taxon>Spiralia</taxon>
        <taxon>Lophotrochozoa</taxon>
        <taxon>Platyhelminthes</taxon>
        <taxon>Cestoda</taxon>
        <taxon>Eucestoda</taxon>
        <taxon>Diphyllobothriidea</taxon>
        <taxon>Diphyllobothriidae</taxon>
        <taxon>Dibothriocephalus</taxon>
    </lineage>
</organism>
<protein>
    <recommendedName>
        <fullName evidence="3">GIY-YIG domain-containing protein</fullName>
    </recommendedName>
</protein>
<dbReference type="EMBL" id="UYRU01070952">
    <property type="protein sequence ID" value="VDN20458.1"/>
    <property type="molecule type" value="Genomic_DNA"/>
</dbReference>
<evidence type="ECO:0000313" key="1">
    <source>
        <dbReference type="EMBL" id="VDN20458.1"/>
    </source>
</evidence>
<evidence type="ECO:0000313" key="2">
    <source>
        <dbReference type="Proteomes" id="UP000281553"/>
    </source>
</evidence>
<keyword evidence="2" id="KW-1185">Reference proteome</keyword>
<name>A0A3P7MDD2_DIBLA</name>
<dbReference type="Proteomes" id="UP000281553">
    <property type="component" value="Unassembled WGS sequence"/>
</dbReference>